<sequence length="475" mass="54347">MDITPPPKRRGKTSRAQSPIFNDDKSSIEDEDSDGNDHKALKSSKITKPRRNSDEFPENPISSKPKRKSSQRFADVKGKGKMVNEDSNDSDEVVFESATHSVNSMISSPAAPYSTKNKRKPPTYKGKEKASLSDEYMPDFDRPADAESIPDSSNWTDDHQILVDEYPDDSDELVESETHSVNSMISSPTAPPSTKNKRKPPTYKGKEKASLSDENMPDFDRLADAESISESPEWTDDDQILLEGTSPSELALWWRCKEMFDCAPHDLFPRGLRAANGHVDGFYYKAEDRYIENDTYLGNQFCQTLSELICLPYFREDKEFLKYALSNVIRARCGDEVPPNLLFGYDCGAMWEEKAETFMKKLEEKEIYFTKDQREVVELELSHSFNTGKLPKYSEFIDLDRLEKIVKSSRAVKKTHDSNNLMNVDLQNIIKAWDEYNEEGGFNLMSVRQCRDLYDKKHGHAKRGVKDKILCWKKA</sequence>
<name>W9CM56_SCLBF</name>
<evidence type="ECO:0000256" key="1">
    <source>
        <dbReference type="SAM" id="MobiDB-lite"/>
    </source>
</evidence>
<gene>
    <name evidence="2" type="ORF">SBOR_2695</name>
</gene>
<dbReference type="HOGENOM" id="CLU_575105_0_0_1"/>
<proteinExistence type="predicted"/>
<feature type="compositionally biased region" description="Basic residues" evidence="1">
    <location>
        <begin position="41"/>
        <end position="50"/>
    </location>
</feature>
<comment type="caution">
    <text evidence="2">The sequence shown here is derived from an EMBL/GenBank/DDBJ whole genome shotgun (WGS) entry which is preliminary data.</text>
</comment>
<feature type="compositionally biased region" description="Acidic residues" evidence="1">
    <location>
        <begin position="165"/>
        <end position="175"/>
    </location>
</feature>
<evidence type="ECO:0000313" key="3">
    <source>
        <dbReference type="Proteomes" id="UP000019487"/>
    </source>
</evidence>
<feature type="compositionally biased region" description="Polar residues" evidence="1">
    <location>
        <begin position="179"/>
        <end position="194"/>
    </location>
</feature>
<keyword evidence="3" id="KW-1185">Reference proteome</keyword>
<protein>
    <submittedName>
        <fullName evidence="2">Uncharacterized protein</fullName>
    </submittedName>
</protein>
<dbReference type="EMBL" id="AYSA01000116">
    <property type="protein sequence ID" value="ESZ96901.1"/>
    <property type="molecule type" value="Genomic_DNA"/>
</dbReference>
<feature type="region of interest" description="Disordered" evidence="1">
    <location>
        <begin position="1"/>
        <end position="217"/>
    </location>
</feature>
<organism evidence="2 3">
    <name type="scientific">Sclerotinia borealis (strain F-4128)</name>
    <dbReference type="NCBI Taxonomy" id="1432307"/>
    <lineage>
        <taxon>Eukaryota</taxon>
        <taxon>Fungi</taxon>
        <taxon>Dikarya</taxon>
        <taxon>Ascomycota</taxon>
        <taxon>Pezizomycotina</taxon>
        <taxon>Leotiomycetes</taxon>
        <taxon>Helotiales</taxon>
        <taxon>Sclerotiniaceae</taxon>
        <taxon>Sclerotinia</taxon>
    </lineage>
</organism>
<dbReference type="Proteomes" id="UP000019487">
    <property type="component" value="Unassembled WGS sequence"/>
</dbReference>
<dbReference type="OrthoDB" id="3562741at2759"/>
<accession>W9CM56</accession>
<reference evidence="2 3" key="1">
    <citation type="journal article" date="2014" name="Genome Announc.">
        <title>Draft genome sequence of Sclerotinia borealis, a psychrophilic plant pathogenic fungus.</title>
        <authorList>
            <person name="Mardanov A.V."/>
            <person name="Beletsky A.V."/>
            <person name="Kadnikov V.V."/>
            <person name="Ignatov A.N."/>
            <person name="Ravin N.V."/>
        </authorList>
    </citation>
    <scope>NUCLEOTIDE SEQUENCE [LARGE SCALE GENOMIC DNA]</scope>
    <source>
        <strain evidence="3">F-4157</strain>
    </source>
</reference>
<feature type="compositionally biased region" description="Basic and acidic residues" evidence="1">
    <location>
        <begin position="74"/>
        <end position="84"/>
    </location>
</feature>
<feature type="compositionally biased region" description="Polar residues" evidence="1">
    <location>
        <begin position="98"/>
        <end position="107"/>
    </location>
</feature>
<dbReference type="AlphaFoldDB" id="W9CM56"/>
<evidence type="ECO:0000313" key="2">
    <source>
        <dbReference type="EMBL" id="ESZ96901.1"/>
    </source>
</evidence>